<accession>A0A6A4F7P4</accession>
<sequence>MCRAALRKVTPLAPVMRNGTRWSSTFVMLERHDKLHPVLLTLDHATVTNYGIANVLLTEEEAARAPDTEGAQ</sequence>
<gene>
    <name evidence="1" type="ORF">PR001_g22470</name>
    <name evidence="2" type="ORF">PR002_g20205</name>
    <name evidence="3" type="ORF">PR003_g13005</name>
</gene>
<dbReference type="PANTHER" id="PTHR40866:SF1">
    <property type="entry name" value="BED-TYPE DOMAIN-CONTAINING PROTEIN"/>
    <property type="match status" value="1"/>
</dbReference>
<dbReference type="Proteomes" id="UP000434957">
    <property type="component" value="Unassembled WGS sequence"/>
</dbReference>
<evidence type="ECO:0000313" key="2">
    <source>
        <dbReference type="EMBL" id="KAE8993550.1"/>
    </source>
</evidence>
<name>A0A6A4F7P4_9STRA</name>
<dbReference type="OrthoDB" id="94396at2759"/>
<evidence type="ECO:0000313" key="5">
    <source>
        <dbReference type="Proteomes" id="UP000434957"/>
    </source>
</evidence>
<evidence type="ECO:0000313" key="4">
    <source>
        <dbReference type="Proteomes" id="UP000429607"/>
    </source>
</evidence>
<keyword evidence="5" id="KW-1185">Reference proteome</keyword>
<proteinExistence type="predicted"/>
<dbReference type="PANTHER" id="PTHR40866">
    <property type="entry name" value="BED-TYPE DOMAIN-CONTAINING PROTEIN"/>
    <property type="match status" value="1"/>
</dbReference>
<dbReference type="Proteomes" id="UP000429607">
    <property type="component" value="Unassembled WGS sequence"/>
</dbReference>
<protein>
    <submittedName>
        <fullName evidence="3">Uncharacterized protein</fullName>
    </submittedName>
</protein>
<dbReference type="EMBL" id="QXFV01002503">
    <property type="protein sequence ID" value="KAE8986905.1"/>
    <property type="molecule type" value="Genomic_DNA"/>
</dbReference>
<dbReference type="Proteomes" id="UP000435112">
    <property type="component" value="Unassembled WGS sequence"/>
</dbReference>
<dbReference type="AlphaFoldDB" id="A0A6A4F7P4"/>
<dbReference type="EMBL" id="QXFU01001905">
    <property type="protein sequence ID" value="KAE8993550.1"/>
    <property type="molecule type" value="Genomic_DNA"/>
</dbReference>
<evidence type="ECO:0000313" key="6">
    <source>
        <dbReference type="Proteomes" id="UP000435112"/>
    </source>
</evidence>
<evidence type="ECO:0000313" key="1">
    <source>
        <dbReference type="EMBL" id="KAE8986905.1"/>
    </source>
</evidence>
<reference evidence="3 5" key="1">
    <citation type="submission" date="2018-08" db="EMBL/GenBank/DDBJ databases">
        <title>Genomic investigation of the strawberry pathogen Phytophthora fragariae indicates pathogenicity is determined by transcriptional variation in three key races.</title>
        <authorList>
            <person name="Adams T.M."/>
            <person name="Armitage A.D."/>
            <person name="Sobczyk M.K."/>
            <person name="Bates H.J."/>
            <person name="Dunwell J.M."/>
            <person name="Nellist C.F."/>
            <person name="Harrison R.J."/>
        </authorList>
    </citation>
    <scope>NUCLEOTIDE SEQUENCE [LARGE SCALE GENOMIC DNA]</scope>
    <source>
        <strain evidence="1 4">SCRP249</strain>
        <strain evidence="2 6">SCRP324</strain>
        <strain evidence="3 5">SCRP333</strain>
    </source>
</reference>
<comment type="caution">
    <text evidence="3">The sequence shown here is derived from an EMBL/GenBank/DDBJ whole genome shotgun (WGS) entry which is preliminary data.</text>
</comment>
<dbReference type="EMBL" id="QXFT01000804">
    <property type="protein sequence ID" value="KAE9335465.1"/>
    <property type="molecule type" value="Genomic_DNA"/>
</dbReference>
<organism evidence="3 5">
    <name type="scientific">Phytophthora rubi</name>
    <dbReference type="NCBI Taxonomy" id="129364"/>
    <lineage>
        <taxon>Eukaryota</taxon>
        <taxon>Sar</taxon>
        <taxon>Stramenopiles</taxon>
        <taxon>Oomycota</taxon>
        <taxon>Peronosporomycetes</taxon>
        <taxon>Peronosporales</taxon>
        <taxon>Peronosporaceae</taxon>
        <taxon>Phytophthora</taxon>
    </lineage>
</organism>
<evidence type="ECO:0000313" key="3">
    <source>
        <dbReference type="EMBL" id="KAE9335465.1"/>
    </source>
</evidence>